<name>A0A6B2LLY5_9EUKA</name>
<dbReference type="EMBL" id="GIBP01008871">
    <property type="protein sequence ID" value="NDV37840.1"/>
    <property type="molecule type" value="Transcribed_RNA"/>
</dbReference>
<organism evidence="1">
    <name type="scientific">Arcella intermedia</name>
    <dbReference type="NCBI Taxonomy" id="1963864"/>
    <lineage>
        <taxon>Eukaryota</taxon>
        <taxon>Amoebozoa</taxon>
        <taxon>Tubulinea</taxon>
        <taxon>Elardia</taxon>
        <taxon>Arcellinida</taxon>
        <taxon>Sphaerothecina</taxon>
        <taxon>Arcellidae</taxon>
        <taxon>Arcella</taxon>
    </lineage>
</organism>
<accession>A0A6B2LLY5</accession>
<sequence>MQLKPNPINRHAPVLHRGDHIEHLVALLCGPPGGGGVAVVVVEELDVGVCGPGCFEGEVDVVGDVGVPYVGLEEGAPGLVGDGLVDHVPAVGRAPVVLDVIDEDGSLFVRGEVSILEPSWVGDSPDEVVRAEGRPVGPGGVENGVAVREGERIPGGLGGTEFT</sequence>
<dbReference type="AlphaFoldDB" id="A0A6B2LLY5"/>
<evidence type="ECO:0000313" key="1">
    <source>
        <dbReference type="EMBL" id="NDV37840.1"/>
    </source>
</evidence>
<protein>
    <submittedName>
        <fullName evidence="1">Uncharacterized protein</fullName>
    </submittedName>
</protein>
<reference evidence="1" key="1">
    <citation type="journal article" date="2020" name="J. Eukaryot. Microbiol.">
        <title>De novo Sequencing, Assembly and Annotation of the Transcriptome for the Free-Living Testate Amoeba Arcella intermedia.</title>
        <authorList>
            <person name="Ribeiro G.M."/>
            <person name="Porfirio-Sousa A.L."/>
            <person name="Maurer-Alcala X.X."/>
            <person name="Katz L.A."/>
            <person name="Lahr D.J.G."/>
        </authorList>
    </citation>
    <scope>NUCLEOTIDE SEQUENCE</scope>
</reference>
<proteinExistence type="predicted"/>